<feature type="chain" id="PRO_5046666034" evidence="7">
    <location>
        <begin position="21"/>
        <end position="721"/>
    </location>
</feature>
<dbReference type="Pfam" id="PF02683">
    <property type="entry name" value="DsbD_TM"/>
    <property type="match status" value="1"/>
</dbReference>
<comment type="caution">
    <text evidence="10">The sequence shown here is derived from an EMBL/GenBank/DDBJ whole genome shotgun (WGS) entry which is preliminary data.</text>
</comment>
<feature type="signal peptide" evidence="7">
    <location>
        <begin position="1"/>
        <end position="20"/>
    </location>
</feature>
<feature type="domain" description="Thiol:disulfide interchange protein DsbD N-terminal" evidence="9">
    <location>
        <begin position="37"/>
        <end position="150"/>
    </location>
</feature>
<keyword evidence="7" id="KW-0732">Signal</keyword>
<feature type="domain" description="Cytochrome C biogenesis protein transmembrane" evidence="8">
    <location>
        <begin position="238"/>
        <end position="446"/>
    </location>
</feature>
<dbReference type="RefSeq" id="WP_302036104.1">
    <property type="nucleotide sequence ID" value="NZ_JAUKPO010000001.1"/>
</dbReference>
<organism evidence="10 11">
    <name type="scientific">Rhodocytophaga aerolata</name>
    <dbReference type="NCBI Taxonomy" id="455078"/>
    <lineage>
        <taxon>Bacteria</taxon>
        <taxon>Pseudomonadati</taxon>
        <taxon>Bacteroidota</taxon>
        <taxon>Cytophagia</taxon>
        <taxon>Cytophagales</taxon>
        <taxon>Rhodocytophagaceae</taxon>
        <taxon>Rhodocytophaga</taxon>
    </lineage>
</organism>
<evidence type="ECO:0000256" key="6">
    <source>
        <dbReference type="SAM" id="Phobius"/>
    </source>
</evidence>
<evidence type="ECO:0000256" key="2">
    <source>
        <dbReference type="ARBA" id="ARBA00022692"/>
    </source>
</evidence>
<protein>
    <submittedName>
        <fullName evidence="10">Cytochrome c biogenesis protein CcdA</fullName>
    </submittedName>
</protein>
<keyword evidence="5 6" id="KW-0472">Membrane</keyword>
<evidence type="ECO:0000256" key="5">
    <source>
        <dbReference type="ARBA" id="ARBA00023136"/>
    </source>
</evidence>
<keyword evidence="4 6" id="KW-1133">Transmembrane helix</keyword>
<dbReference type="Proteomes" id="UP001168528">
    <property type="component" value="Unassembled WGS sequence"/>
</dbReference>
<dbReference type="EMBL" id="JAUKPO010000001">
    <property type="protein sequence ID" value="MDO1445315.1"/>
    <property type="molecule type" value="Genomic_DNA"/>
</dbReference>
<evidence type="ECO:0000256" key="1">
    <source>
        <dbReference type="ARBA" id="ARBA00004141"/>
    </source>
</evidence>
<feature type="transmembrane region" description="Helical" evidence="6">
    <location>
        <begin position="425"/>
        <end position="442"/>
    </location>
</feature>
<keyword evidence="3" id="KW-0201">Cytochrome c-type biogenesis</keyword>
<dbReference type="Pfam" id="PF11412">
    <property type="entry name" value="DsbD_N"/>
    <property type="match status" value="1"/>
</dbReference>
<name>A0ABT8R3U4_9BACT</name>
<feature type="transmembrane region" description="Helical" evidence="6">
    <location>
        <begin position="499"/>
        <end position="520"/>
    </location>
</feature>
<keyword evidence="2 6" id="KW-0812">Transmembrane</keyword>
<evidence type="ECO:0000256" key="3">
    <source>
        <dbReference type="ARBA" id="ARBA00022748"/>
    </source>
</evidence>
<evidence type="ECO:0000313" key="10">
    <source>
        <dbReference type="EMBL" id="MDO1445315.1"/>
    </source>
</evidence>
<reference evidence="10" key="1">
    <citation type="submission" date="2023-07" db="EMBL/GenBank/DDBJ databases">
        <title>The genome sequence of Rhodocytophaga aerolata KACC 12507.</title>
        <authorList>
            <person name="Zhang X."/>
        </authorList>
    </citation>
    <scope>NUCLEOTIDE SEQUENCE</scope>
    <source>
        <strain evidence="10">KACC 12507</strain>
    </source>
</reference>
<dbReference type="InterPro" id="IPR003834">
    <property type="entry name" value="Cyt_c_assmbl_TM_dom"/>
</dbReference>
<evidence type="ECO:0000313" key="11">
    <source>
        <dbReference type="Proteomes" id="UP001168528"/>
    </source>
</evidence>
<dbReference type="InterPro" id="IPR036249">
    <property type="entry name" value="Thioredoxin-like_sf"/>
</dbReference>
<sequence length="721" mass="79554">MKLKFLSGIFFLLLSMGSYAQVLKPIKWTYEPSKKDVKAGEQIDLIFTAVVEKDWYVYSSDFDPDLGPQVTTFTFKPNDTYELVGKVKPINPKKKYSDVFDGDYTYFTGKGEFRQTVKILKANPRIEGTSEYQVCTDVTGQCIPFEDDFSFTGIKVAAANASSPPVTEEKVAQTNTASENTLAAASADTMSATSSAQANVVKEKTIPQTSTEKAVTSTDTQATPAVSDNDPYSLGAFMLLAFLAGLAALLTPCVFPMIPMTVTFFTRHSASRSQGIVKALIYGLSIIVLYVLIGTVVSLINGPGFANFVSTHWLPNLLFFFIFILFGLSFLGLFDINIPGSVITKVDAQADKGGYLGVFFMAFTIVLVSFSCTGPLVGSILVESAGGKVIKPVAGMFAFSLAFALPFSLFAIFPQWLSSLPKSGGWLNSVKVVLGFLELALALKFLSIADQVYHWGILDREVFLAFWIVIFSIIGFYLLGKIKLASDPDTTKVSVPRTILAILTFTFVVYLLPGMFGAPLKSLAGYLPPQTTQDFDLNKASTGLFVANQQEFTENPKYSDFLKLPHGLKGFFDYKQGLAYAKKVNKPIFIDFTGHGCVNCREMEARVWSNPQVLNTLANEYVVIALYVDDKYELPQSEWYTSTYDNKVKRTIGAQNADFQITNFNNNAQPFYLLLNHNGEKLMEPKAYDLDADKFHAFLQQGIAQFKQGNTVKVNNPLTSR</sequence>
<evidence type="ECO:0000259" key="9">
    <source>
        <dbReference type="Pfam" id="PF11412"/>
    </source>
</evidence>
<accession>A0ABT8R3U4</accession>
<dbReference type="InterPro" id="IPR028250">
    <property type="entry name" value="DsbDN"/>
</dbReference>
<dbReference type="PANTHER" id="PTHR32234:SF0">
    <property type="entry name" value="THIOL:DISULFIDE INTERCHANGE PROTEIN DSBD"/>
    <property type="match status" value="1"/>
</dbReference>
<feature type="transmembrane region" description="Helical" evidence="6">
    <location>
        <begin position="462"/>
        <end position="479"/>
    </location>
</feature>
<dbReference type="Gene3D" id="3.40.30.10">
    <property type="entry name" value="Glutaredoxin"/>
    <property type="match status" value="1"/>
</dbReference>
<dbReference type="PANTHER" id="PTHR32234">
    <property type="entry name" value="THIOL:DISULFIDE INTERCHANGE PROTEIN DSBD"/>
    <property type="match status" value="1"/>
</dbReference>
<comment type="subcellular location">
    <subcellularLocation>
        <location evidence="1">Membrane</location>
        <topology evidence="1">Multi-pass membrane protein</topology>
    </subcellularLocation>
</comment>
<dbReference type="Pfam" id="PF13899">
    <property type="entry name" value="Thioredoxin_7"/>
    <property type="match status" value="1"/>
</dbReference>
<evidence type="ECO:0000259" key="8">
    <source>
        <dbReference type="Pfam" id="PF02683"/>
    </source>
</evidence>
<feature type="transmembrane region" description="Helical" evidence="6">
    <location>
        <begin position="279"/>
        <end position="301"/>
    </location>
</feature>
<keyword evidence="11" id="KW-1185">Reference proteome</keyword>
<proteinExistence type="predicted"/>
<feature type="transmembrane region" description="Helical" evidence="6">
    <location>
        <begin position="234"/>
        <end position="258"/>
    </location>
</feature>
<evidence type="ECO:0000256" key="7">
    <source>
        <dbReference type="SAM" id="SignalP"/>
    </source>
</evidence>
<feature type="transmembrane region" description="Helical" evidence="6">
    <location>
        <begin position="313"/>
        <end position="334"/>
    </location>
</feature>
<feature type="transmembrane region" description="Helical" evidence="6">
    <location>
        <begin position="355"/>
        <end position="381"/>
    </location>
</feature>
<evidence type="ECO:0000256" key="4">
    <source>
        <dbReference type="ARBA" id="ARBA00022989"/>
    </source>
</evidence>
<dbReference type="SUPFAM" id="SSF52833">
    <property type="entry name" value="Thioredoxin-like"/>
    <property type="match status" value="1"/>
</dbReference>
<gene>
    <name evidence="10" type="ORF">Q0590_03585</name>
</gene>
<feature type="transmembrane region" description="Helical" evidence="6">
    <location>
        <begin position="393"/>
        <end position="413"/>
    </location>
</feature>